<gene>
    <name evidence="9" type="ORF">MBM_05691</name>
</gene>
<dbReference type="InterPro" id="IPR002860">
    <property type="entry name" value="BNR_rpt"/>
</dbReference>
<evidence type="ECO:0000256" key="6">
    <source>
        <dbReference type="ARBA" id="ARBA00037986"/>
    </source>
</evidence>
<dbReference type="CDD" id="cd15482">
    <property type="entry name" value="Sialidase_non-viral"/>
    <property type="match status" value="1"/>
</dbReference>
<sequence>MMMLARICAAGAALAQLVHGKNSSSAYPLETQTFQYKYSSVAITGGGFITGIIAHPKEQALMYARTDIGSSYRWDGLQDQWVPLTDFISEADVNYLGTETFALDPTDPDRLYLAQGQYTNQNNSAFFVSADRGATFEIYPAPFPMGANELGRNNGERLAVNPFNPSELYMGTRTQGLWKSTDQAATWTNITNYPDASANGIGIVFVLFDPQNEGTIYAGATVPNGLYVTTDGGETWSSLPGQPQDWEGVTTDPEHPPASTGPQPMKAALASNGLLYVTYADFPGPYGVQYGSVWSYNTTSSQWTDITPGAGNSSPAPFTPQTFAPGGYCGLSVDGKDPNTLVVVSLDREPGPALDSMYLSRDGGATWKDVTQLSSPPDTGGYWGHPIEQAALKDGTPVPWLSFNWQKPWGGYGAPSPIVGLAKFGWWITAVLIDPFNSDHVMYGTGATIWSTDNLNRVEADQAPDWYIQAQGIELNAVLAMISPTDGANLYSGLGDISGMRHDNLSVPQPMFGSPGFSNLDGLDWAGNAPNVITRSGASGVSYEDGCGNGAYSTDGGLSWVKFLTCVPGVGTQTWVNGFIAVDASGQYFVWASRSSVAPANASGPYATSDFGKTWTSPQGLDVQTGNLCADKVQPQTFYAFDAGVWYISTDGGASYTSRPASETGLPDGAGAVPVVNFGQAGEVWLPLGSDGLWHTVNFGRTWTAMPGSLTTSQFSVGAPAPGGTGPALFLWGKVATEGAQGLYRSDDSGESWVRINDDAHQYGGPKRIVADTRVYGRVYLGTFGRGMVYADIAGDGSGVLPGTFGI</sequence>
<name>K1WVA5_MARBU</name>
<accession>K1WVA5</accession>
<dbReference type="PANTHER" id="PTHR43739:SF2">
    <property type="entry name" value="OLIGOXYLOGLUCAN-REDUCING END-SPECIFIC XYLOGLUCANASE-RELATED"/>
    <property type="match status" value="1"/>
</dbReference>
<dbReference type="KEGG" id="mbe:MBM_05691"/>
<keyword evidence="10" id="KW-1185">Reference proteome</keyword>
<dbReference type="GeneID" id="18761626"/>
<dbReference type="InterPro" id="IPR015943">
    <property type="entry name" value="WD40/YVTN_repeat-like_dom_sf"/>
</dbReference>
<keyword evidence="1 8" id="KW-0732">Signal</keyword>
<dbReference type="InterPro" id="IPR052025">
    <property type="entry name" value="Xyloglucanase_GH74"/>
</dbReference>
<feature type="signal peptide" evidence="8">
    <location>
        <begin position="1"/>
        <end position="20"/>
    </location>
</feature>
<keyword evidence="5" id="KW-0624">Polysaccharide degradation</keyword>
<dbReference type="OrthoDB" id="2151161at2759"/>
<feature type="chain" id="PRO_5003854986" evidence="8">
    <location>
        <begin position="21"/>
        <end position="807"/>
    </location>
</feature>
<dbReference type="PANTHER" id="PTHR43739">
    <property type="entry name" value="XYLOGLUCANASE (EUROFUNG)"/>
    <property type="match status" value="1"/>
</dbReference>
<dbReference type="SUPFAM" id="SSF110296">
    <property type="entry name" value="Oligoxyloglucan reducing end-specific cellobiohydrolase"/>
    <property type="match status" value="2"/>
</dbReference>
<dbReference type="GO" id="GO:0016798">
    <property type="term" value="F:hydrolase activity, acting on glycosyl bonds"/>
    <property type="evidence" value="ECO:0007669"/>
    <property type="project" value="UniProtKB-KW"/>
</dbReference>
<dbReference type="GO" id="GO:0010411">
    <property type="term" value="P:xyloglucan metabolic process"/>
    <property type="evidence" value="ECO:0007669"/>
    <property type="project" value="TreeGrafter"/>
</dbReference>
<keyword evidence="3" id="KW-0119">Carbohydrate metabolism</keyword>
<evidence type="ECO:0000256" key="5">
    <source>
        <dbReference type="ARBA" id="ARBA00023326"/>
    </source>
</evidence>
<evidence type="ECO:0000313" key="9">
    <source>
        <dbReference type="EMBL" id="EKD16397.1"/>
    </source>
</evidence>
<protein>
    <submittedName>
        <fullName evidence="9">BNR/Asp-box repeat protein</fullName>
    </submittedName>
</protein>
<dbReference type="GO" id="GO:0000272">
    <property type="term" value="P:polysaccharide catabolic process"/>
    <property type="evidence" value="ECO:0007669"/>
    <property type="project" value="UniProtKB-KW"/>
</dbReference>
<dbReference type="OMA" id="MGDQGGF"/>
<dbReference type="HOGENOM" id="CLU_004180_1_0_1"/>
<evidence type="ECO:0000313" key="10">
    <source>
        <dbReference type="Proteomes" id="UP000006753"/>
    </source>
</evidence>
<reference evidence="9 10" key="1">
    <citation type="journal article" date="2012" name="BMC Genomics">
        <title>Sequencing the genome of Marssonina brunnea reveals fungus-poplar co-evolution.</title>
        <authorList>
            <person name="Zhu S."/>
            <person name="Cao Y.-Z."/>
            <person name="Jiang C."/>
            <person name="Tan B.-Y."/>
            <person name="Wang Z."/>
            <person name="Feng S."/>
            <person name="Zhang L."/>
            <person name="Su X.-H."/>
            <person name="Brejova B."/>
            <person name="Vinar T."/>
            <person name="Xu M."/>
            <person name="Wang M.-X."/>
            <person name="Zhang S.-G."/>
            <person name="Huang M.-R."/>
            <person name="Wu R."/>
            <person name="Zhou Y."/>
        </authorList>
    </citation>
    <scope>NUCLEOTIDE SEQUENCE [LARGE SCALE GENOMIC DNA]</scope>
    <source>
        <strain evidence="9 10">MB_m1</strain>
    </source>
</reference>
<dbReference type="EMBL" id="JH921439">
    <property type="protein sequence ID" value="EKD16397.1"/>
    <property type="molecule type" value="Genomic_DNA"/>
</dbReference>
<dbReference type="InParanoid" id="K1WVA5"/>
<proteinExistence type="inferred from homology"/>
<evidence type="ECO:0000256" key="4">
    <source>
        <dbReference type="ARBA" id="ARBA00023295"/>
    </source>
</evidence>
<dbReference type="Proteomes" id="UP000006753">
    <property type="component" value="Unassembled WGS sequence"/>
</dbReference>
<dbReference type="Gene3D" id="2.130.10.10">
    <property type="entry name" value="YVTN repeat-like/Quinoprotein amine dehydrogenase"/>
    <property type="match status" value="2"/>
</dbReference>
<evidence type="ECO:0000256" key="2">
    <source>
        <dbReference type="ARBA" id="ARBA00022801"/>
    </source>
</evidence>
<evidence type="ECO:0000256" key="8">
    <source>
        <dbReference type="SAM" id="SignalP"/>
    </source>
</evidence>
<dbReference type="AlphaFoldDB" id="K1WVA5"/>
<dbReference type="eggNOG" id="ENOG502QR03">
    <property type="taxonomic scope" value="Eukaryota"/>
</dbReference>
<dbReference type="Pfam" id="PF02012">
    <property type="entry name" value="BNR"/>
    <property type="match status" value="1"/>
</dbReference>
<evidence type="ECO:0000256" key="7">
    <source>
        <dbReference type="SAM" id="MobiDB-lite"/>
    </source>
</evidence>
<keyword evidence="4" id="KW-0326">Glycosidase</keyword>
<evidence type="ECO:0000256" key="3">
    <source>
        <dbReference type="ARBA" id="ARBA00023277"/>
    </source>
</evidence>
<organism evidence="9 10">
    <name type="scientific">Marssonina brunnea f. sp. multigermtubi (strain MB_m1)</name>
    <name type="common">Marssonina leaf spot fungus</name>
    <dbReference type="NCBI Taxonomy" id="1072389"/>
    <lineage>
        <taxon>Eukaryota</taxon>
        <taxon>Fungi</taxon>
        <taxon>Dikarya</taxon>
        <taxon>Ascomycota</taxon>
        <taxon>Pezizomycotina</taxon>
        <taxon>Leotiomycetes</taxon>
        <taxon>Helotiales</taxon>
        <taxon>Drepanopezizaceae</taxon>
        <taxon>Drepanopeziza</taxon>
    </lineage>
</organism>
<comment type="similarity">
    <text evidence="6">Belongs to the glycosyl hydrolase 74 family.</text>
</comment>
<keyword evidence="2" id="KW-0378">Hydrolase</keyword>
<evidence type="ECO:0000256" key="1">
    <source>
        <dbReference type="ARBA" id="ARBA00022729"/>
    </source>
</evidence>
<feature type="region of interest" description="Disordered" evidence="7">
    <location>
        <begin position="240"/>
        <end position="263"/>
    </location>
</feature>